<dbReference type="EMBL" id="JAODUO010000465">
    <property type="protein sequence ID" value="KAK2179931.1"/>
    <property type="molecule type" value="Genomic_DNA"/>
</dbReference>
<dbReference type="AlphaFoldDB" id="A0AAD9KYV9"/>
<comment type="caution">
    <text evidence="1">The sequence shown here is derived from an EMBL/GenBank/DDBJ whole genome shotgun (WGS) entry which is preliminary data.</text>
</comment>
<organism evidence="1 2">
    <name type="scientific">Ridgeia piscesae</name>
    <name type="common">Tubeworm</name>
    <dbReference type="NCBI Taxonomy" id="27915"/>
    <lineage>
        <taxon>Eukaryota</taxon>
        <taxon>Metazoa</taxon>
        <taxon>Spiralia</taxon>
        <taxon>Lophotrochozoa</taxon>
        <taxon>Annelida</taxon>
        <taxon>Polychaeta</taxon>
        <taxon>Sedentaria</taxon>
        <taxon>Canalipalpata</taxon>
        <taxon>Sabellida</taxon>
        <taxon>Siboglinidae</taxon>
        <taxon>Ridgeia</taxon>
    </lineage>
</organism>
<name>A0AAD9KYV9_RIDPI</name>
<gene>
    <name evidence="1" type="ORF">NP493_466g03025</name>
</gene>
<evidence type="ECO:0000313" key="2">
    <source>
        <dbReference type="Proteomes" id="UP001209878"/>
    </source>
</evidence>
<protein>
    <submittedName>
        <fullName evidence="1">Uncharacterized protein</fullName>
    </submittedName>
</protein>
<keyword evidence="2" id="KW-1185">Reference proteome</keyword>
<accession>A0AAD9KYV9</accession>
<reference evidence="1" key="1">
    <citation type="journal article" date="2023" name="Mol. Biol. Evol.">
        <title>Third-Generation Sequencing Reveals the Adaptive Role of the Epigenome in Three Deep-Sea Polychaetes.</title>
        <authorList>
            <person name="Perez M."/>
            <person name="Aroh O."/>
            <person name="Sun Y."/>
            <person name="Lan Y."/>
            <person name="Juniper S.K."/>
            <person name="Young C.R."/>
            <person name="Angers B."/>
            <person name="Qian P.Y."/>
        </authorList>
    </citation>
    <scope>NUCLEOTIDE SEQUENCE</scope>
    <source>
        <strain evidence="1">R07B-5</strain>
    </source>
</reference>
<proteinExistence type="predicted"/>
<sequence length="115" mass="13336">MEDEYTEYNIMSCVKEFLIHGSHRRGISRRLRDAVGKATRDQKYEMDVVDIPRYTEEEVDAYQEVLVQQIRMVHEKNAEALVKGVPVGIMGQAQASGYRNYVEERLKSLFNIVPV</sequence>
<evidence type="ECO:0000313" key="1">
    <source>
        <dbReference type="EMBL" id="KAK2179931.1"/>
    </source>
</evidence>
<dbReference type="Proteomes" id="UP001209878">
    <property type="component" value="Unassembled WGS sequence"/>
</dbReference>